<dbReference type="Pfam" id="PF08379">
    <property type="entry name" value="Bact_transglu_N"/>
    <property type="match status" value="1"/>
</dbReference>
<evidence type="ECO:0000259" key="1">
    <source>
        <dbReference type="SMART" id="SM00460"/>
    </source>
</evidence>
<name>A0ABY9M5L2_9BURK</name>
<reference evidence="2 3" key="1">
    <citation type="submission" date="2023-08" db="EMBL/GenBank/DDBJ databases">
        <title>Achromobacter seleniivolatilans sp. nov., isolated from seleniferous soil.</title>
        <authorList>
            <person name="Zhang S."/>
            <person name="Li K."/>
            <person name="Peng J."/>
            <person name="Zhao Q."/>
            <person name="Wang H."/>
            <person name="Guo Y."/>
        </authorList>
    </citation>
    <scope>NUCLEOTIDE SEQUENCE [LARGE SCALE GENOMIC DNA]</scope>
    <source>
        <strain evidence="2 3">R39</strain>
    </source>
</reference>
<proteinExistence type="predicted"/>
<protein>
    <submittedName>
        <fullName evidence="2">Transglutaminase family protein</fullName>
    </submittedName>
</protein>
<feature type="domain" description="Transglutaminase-like" evidence="1">
    <location>
        <begin position="158"/>
        <end position="220"/>
    </location>
</feature>
<dbReference type="Gene3D" id="3.10.620.30">
    <property type="match status" value="1"/>
</dbReference>
<evidence type="ECO:0000313" key="3">
    <source>
        <dbReference type="Proteomes" id="UP001234798"/>
    </source>
</evidence>
<organism evidence="2 3">
    <name type="scientific">Achromobacter seleniivolatilans</name>
    <dbReference type="NCBI Taxonomy" id="3047478"/>
    <lineage>
        <taxon>Bacteria</taxon>
        <taxon>Pseudomonadati</taxon>
        <taxon>Pseudomonadota</taxon>
        <taxon>Betaproteobacteria</taxon>
        <taxon>Burkholderiales</taxon>
        <taxon>Alcaligenaceae</taxon>
        <taxon>Achromobacter</taxon>
    </lineage>
</organism>
<dbReference type="InterPro" id="IPR002931">
    <property type="entry name" value="Transglutaminase-like"/>
</dbReference>
<dbReference type="InterPro" id="IPR013589">
    <property type="entry name" value="Bac_transglu_N"/>
</dbReference>
<dbReference type="PANTHER" id="PTHR33490:SF6">
    <property type="entry name" value="SLL1049 PROTEIN"/>
    <property type="match status" value="1"/>
</dbReference>
<sequence length="272" mass="30034">MKHLIKHVTRYRYAAPVNYSIQTLRLTPRRDDHQHALKWQIQTPGEIQAQVDAYGNVTHTLTLHRTHTEIEIHAIGQVDIHPLAQGHVGDEDERLPVYIYGVPTALTLCDDSVREFCRRVVPAGVHTPQDVLTLSAAIRERVAYAPALNDMPITAAQVLAAGRGSSQDHTHLLLACVRAFGTPARYVSGYWHEAGDDAASHGWADVWLAGHGWVSVDVTHFCFASDGHCRLAVARDYESASPVRWLHGTAAVLSMNVAVTRVSAAPVDRRTQ</sequence>
<dbReference type="SUPFAM" id="SSF54001">
    <property type="entry name" value="Cysteine proteinases"/>
    <property type="match status" value="1"/>
</dbReference>
<gene>
    <name evidence="2" type="ORF">RAS12_07810</name>
</gene>
<accession>A0ABY9M5L2</accession>
<keyword evidence="3" id="KW-1185">Reference proteome</keyword>
<dbReference type="Proteomes" id="UP001234798">
    <property type="component" value="Chromosome"/>
</dbReference>
<dbReference type="RefSeq" id="WP_306946955.1">
    <property type="nucleotide sequence ID" value="NZ_CP132976.1"/>
</dbReference>
<evidence type="ECO:0000313" key="2">
    <source>
        <dbReference type="EMBL" id="WMD22276.1"/>
    </source>
</evidence>
<dbReference type="EMBL" id="CP132976">
    <property type="protein sequence ID" value="WMD22276.1"/>
    <property type="molecule type" value="Genomic_DNA"/>
</dbReference>
<dbReference type="InterPro" id="IPR038765">
    <property type="entry name" value="Papain-like_cys_pep_sf"/>
</dbReference>
<dbReference type="Pfam" id="PF01841">
    <property type="entry name" value="Transglut_core"/>
    <property type="match status" value="1"/>
</dbReference>
<dbReference type="SMART" id="SM00460">
    <property type="entry name" value="TGc"/>
    <property type="match status" value="1"/>
</dbReference>
<dbReference type="PANTHER" id="PTHR33490">
    <property type="entry name" value="BLR5614 PROTEIN-RELATED"/>
    <property type="match status" value="1"/>
</dbReference>